<evidence type="ECO:0000256" key="4">
    <source>
        <dbReference type="ARBA" id="ARBA00022679"/>
    </source>
</evidence>
<keyword evidence="5 10" id="KW-0547">Nucleotide-binding</keyword>
<dbReference type="Pfam" id="PF00288">
    <property type="entry name" value="GHMP_kinases_N"/>
    <property type="match status" value="1"/>
</dbReference>
<accession>A0ABP7Q6V6</accession>
<dbReference type="InterPro" id="IPR004424">
    <property type="entry name" value="IspE"/>
</dbReference>
<dbReference type="NCBIfam" id="TIGR00154">
    <property type="entry name" value="ispE"/>
    <property type="match status" value="1"/>
</dbReference>
<dbReference type="RefSeq" id="WP_344809041.1">
    <property type="nucleotide sequence ID" value="NZ_BAABBO010000019.1"/>
</dbReference>
<keyword evidence="7 10" id="KW-0067">ATP-binding</keyword>
<evidence type="ECO:0000256" key="7">
    <source>
        <dbReference type="ARBA" id="ARBA00022840"/>
    </source>
</evidence>
<evidence type="ECO:0000256" key="10">
    <source>
        <dbReference type="HAMAP-Rule" id="MF_00061"/>
    </source>
</evidence>
<reference evidence="14" key="1">
    <citation type="journal article" date="2019" name="Int. J. Syst. Evol. Microbiol.">
        <title>The Global Catalogue of Microorganisms (GCM) 10K type strain sequencing project: providing services to taxonomists for standard genome sequencing and annotation.</title>
        <authorList>
            <consortium name="The Broad Institute Genomics Platform"/>
            <consortium name="The Broad Institute Genome Sequencing Center for Infectious Disease"/>
            <person name="Wu L."/>
            <person name="Ma J."/>
        </authorList>
    </citation>
    <scope>NUCLEOTIDE SEQUENCE [LARGE SCALE GENOMIC DNA]</scope>
    <source>
        <strain evidence="14">JCM 17555</strain>
    </source>
</reference>
<evidence type="ECO:0000256" key="9">
    <source>
        <dbReference type="ARBA" id="ARBA00032554"/>
    </source>
</evidence>
<dbReference type="PANTHER" id="PTHR43527">
    <property type="entry name" value="4-DIPHOSPHOCYTIDYL-2-C-METHYL-D-ERYTHRITOL KINASE, CHLOROPLASTIC"/>
    <property type="match status" value="1"/>
</dbReference>
<dbReference type="InterPro" id="IPR014721">
    <property type="entry name" value="Ribsml_uS5_D2-typ_fold_subgr"/>
</dbReference>
<dbReference type="SUPFAM" id="SSF55060">
    <property type="entry name" value="GHMP Kinase, C-terminal domain"/>
    <property type="match status" value="1"/>
</dbReference>
<comment type="similarity">
    <text evidence="1 10">Belongs to the GHMP kinase family. IspE subfamily.</text>
</comment>
<dbReference type="Pfam" id="PF08544">
    <property type="entry name" value="GHMP_kinases_C"/>
    <property type="match status" value="1"/>
</dbReference>
<keyword evidence="4 10" id="KW-0808">Transferase</keyword>
<comment type="caution">
    <text evidence="13">The sequence shown here is derived from an EMBL/GenBank/DDBJ whole genome shotgun (WGS) entry which is preliminary data.</text>
</comment>
<feature type="active site" evidence="10">
    <location>
        <position position="17"/>
    </location>
</feature>
<feature type="binding site" evidence="10">
    <location>
        <begin position="125"/>
        <end position="135"/>
    </location>
    <ligand>
        <name>ATP</name>
        <dbReference type="ChEBI" id="CHEBI:30616"/>
    </ligand>
</feature>
<dbReference type="Proteomes" id="UP001501337">
    <property type="component" value="Unassembled WGS sequence"/>
</dbReference>
<proteinExistence type="inferred from homology"/>
<dbReference type="Gene3D" id="3.30.230.10">
    <property type="match status" value="1"/>
</dbReference>
<evidence type="ECO:0000313" key="14">
    <source>
        <dbReference type="Proteomes" id="UP001501337"/>
    </source>
</evidence>
<dbReference type="SUPFAM" id="SSF54211">
    <property type="entry name" value="Ribosomal protein S5 domain 2-like"/>
    <property type="match status" value="1"/>
</dbReference>
<sequence length="326" mass="35496">MDSLRIPPSLSVLAPAKLNLFLHINGRREDGYHELQSLFQPVDLFDTLRFEHEACSTRQPDDVAIHLRLDPSSPVSLPAEASEHDKRSNLAFRAAELLRQHQIRMKGEDPLANAELHITLTKVIPVGAGLGGGSSDAASTLLTLNRLWNLKLPLKNLCSLGLQLGADVPFFLYQSACLAEGIGEVLTPLKLAQEHFLLIHPGCHISTPAIFGHQALTRDTPKRKIAPALRDELTASLSPLWSSKMFGNDCETVVRFQHPEVNDIFDWASAEGQTCRLTGTGSTVFIPCGPVANPESASLANRLAQKLPSAYNSRLVSGLTSGSHKL</sequence>
<keyword evidence="14" id="KW-1185">Reference proteome</keyword>
<comment type="pathway">
    <text evidence="10">Isoprenoid biosynthesis; isopentenyl diphosphate biosynthesis via DXP pathway; isopentenyl diphosphate from 1-deoxy-D-xylulose 5-phosphate: step 3/6.</text>
</comment>
<evidence type="ECO:0000256" key="2">
    <source>
        <dbReference type="ARBA" id="ARBA00012052"/>
    </source>
</evidence>
<feature type="domain" description="GHMP kinase N-terminal" evidence="11">
    <location>
        <begin position="89"/>
        <end position="174"/>
    </location>
</feature>
<dbReference type="Gene3D" id="3.30.70.890">
    <property type="entry name" value="GHMP kinase, C-terminal domain"/>
    <property type="match status" value="1"/>
</dbReference>
<comment type="catalytic activity">
    <reaction evidence="10">
        <text>4-CDP-2-C-methyl-D-erythritol + ATP = 4-CDP-2-C-methyl-D-erythritol 2-phosphate + ADP + H(+)</text>
        <dbReference type="Rhea" id="RHEA:18437"/>
        <dbReference type="ChEBI" id="CHEBI:15378"/>
        <dbReference type="ChEBI" id="CHEBI:30616"/>
        <dbReference type="ChEBI" id="CHEBI:57823"/>
        <dbReference type="ChEBI" id="CHEBI:57919"/>
        <dbReference type="ChEBI" id="CHEBI:456216"/>
        <dbReference type="EC" id="2.7.1.148"/>
    </reaction>
</comment>
<dbReference type="HAMAP" id="MF_00061">
    <property type="entry name" value="IspE"/>
    <property type="match status" value="1"/>
</dbReference>
<feature type="active site" evidence="10">
    <location>
        <position position="167"/>
    </location>
</feature>
<evidence type="ECO:0000256" key="8">
    <source>
        <dbReference type="ARBA" id="ARBA00023229"/>
    </source>
</evidence>
<dbReference type="PANTHER" id="PTHR43527:SF2">
    <property type="entry name" value="4-DIPHOSPHOCYTIDYL-2-C-METHYL-D-ERYTHRITOL KINASE, CHLOROPLASTIC"/>
    <property type="match status" value="1"/>
</dbReference>
<keyword evidence="8 10" id="KW-0414">Isoprene biosynthesis</keyword>
<dbReference type="InterPro" id="IPR020568">
    <property type="entry name" value="Ribosomal_Su5_D2-typ_SF"/>
</dbReference>
<evidence type="ECO:0000313" key="13">
    <source>
        <dbReference type="EMBL" id="GAA3976067.1"/>
    </source>
</evidence>
<keyword evidence="6 10" id="KW-0418">Kinase</keyword>
<dbReference type="InterPro" id="IPR006204">
    <property type="entry name" value="GHMP_kinase_N_dom"/>
</dbReference>
<dbReference type="InterPro" id="IPR036554">
    <property type="entry name" value="GHMP_kinase_C_sf"/>
</dbReference>
<organism evidence="13 14">
    <name type="scientific">Allohahella marinimesophila</name>
    <dbReference type="NCBI Taxonomy" id="1054972"/>
    <lineage>
        <taxon>Bacteria</taxon>
        <taxon>Pseudomonadati</taxon>
        <taxon>Pseudomonadota</taxon>
        <taxon>Gammaproteobacteria</taxon>
        <taxon>Oceanospirillales</taxon>
        <taxon>Hahellaceae</taxon>
        <taxon>Allohahella</taxon>
    </lineage>
</organism>
<dbReference type="EMBL" id="BAABBO010000019">
    <property type="protein sequence ID" value="GAA3976067.1"/>
    <property type="molecule type" value="Genomic_DNA"/>
</dbReference>
<gene>
    <name evidence="10 13" type="primary">ispE</name>
    <name evidence="13" type="ORF">GCM10022278_36120</name>
</gene>
<evidence type="ECO:0000256" key="3">
    <source>
        <dbReference type="ARBA" id="ARBA00017473"/>
    </source>
</evidence>
<evidence type="ECO:0000256" key="5">
    <source>
        <dbReference type="ARBA" id="ARBA00022741"/>
    </source>
</evidence>
<dbReference type="PIRSF" id="PIRSF010376">
    <property type="entry name" value="IspE"/>
    <property type="match status" value="1"/>
</dbReference>
<evidence type="ECO:0000256" key="1">
    <source>
        <dbReference type="ARBA" id="ARBA00009684"/>
    </source>
</evidence>
<dbReference type="EC" id="2.7.1.148" evidence="2 10"/>
<feature type="domain" description="GHMP kinase C-terminal" evidence="12">
    <location>
        <begin position="249"/>
        <end position="312"/>
    </location>
</feature>
<comment type="function">
    <text evidence="10">Catalyzes the phosphorylation of the position 2 hydroxy group of 4-diphosphocytidyl-2C-methyl-D-erythritol.</text>
</comment>
<protein>
    <recommendedName>
        <fullName evidence="3 10">4-diphosphocytidyl-2-C-methyl-D-erythritol kinase</fullName>
        <shortName evidence="10">CMK</shortName>
        <ecNumber evidence="2 10">2.7.1.148</ecNumber>
    </recommendedName>
    <alternativeName>
        <fullName evidence="9 10">4-(cytidine-5'-diphospho)-2-C-methyl-D-erythritol kinase</fullName>
    </alternativeName>
</protein>
<dbReference type="InterPro" id="IPR013750">
    <property type="entry name" value="GHMP_kinase_C_dom"/>
</dbReference>
<name>A0ABP7Q6V6_9GAMM</name>
<evidence type="ECO:0000256" key="6">
    <source>
        <dbReference type="ARBA" id="ARBA00022777"/>
    </source>
</evidence>
<dbReference type="GO" id="GO:0016301">
    <property type="term" value="F:kinase activity"/>
    <property type="evidence" value="ECO:0007669"/>
    <property type="project" value="UniProtKB-KW"/>
</dbReference>
<evidence type="ECO:0000259" key="12">
    <source>
        <dbReference type="Pfam" id="PF08544"/>
    </source>
</evidence>
<evidence type="ECO:0000259" key="11">
    <source>
        <dbReference type="Pfam" id="PF00288"/>
    </source>
</evidence>